<evidence type="ECO:0000256" key="1">
    <source>
        <dbReference type="ARBA" id="ARBA00005189"/>
    </source>
</evidence>
<reference evidence="6 7" key="1">
    <citation type="submission" date="2016-10" db="EMBL/GenBank/DDBJ databases">
        <authorList>
            <person name="Varghese N."/>
            <person name="Submissions S."/>
        </authorList>
    </citation>
    <scope>NUCLEOTIDE SEQUENCE [LARGE SCALE GENOMIC DNA]</scope>
    <source>
        <strain evidence="6 7">DSM 25353</strain>
    </source>
</reference>
<dbReference type="Pfam" id="PF01553">
    <property type="entry name" value="Acyltransferase"/>
    <property type="match status" value="1"/>
</dbReference>
<keyword evidence="3 6" id="KW-0012">Acyltransferase</keyword>
<keyword evidence="7" id="KW-1185">Reference proteome</keyword>
<dbReference type="AlphaFoldDB" id="A0A8X8IIB6"/>
<gene>
    <name evidence="6" type="ORF">SAMN05444410_11112</name>
</gene>
<proteinExistence type="predicted"/>
<dbReference type="PANTHER" id="PTHR10434">
    <property type="entry name" value="1-ACYL-SN-GLYCEROL-3-PHOSPHATE ACYLTRANSFERASE"/>
    <property type="match status" value="1"/>
</dbReference>
<accession>A0A8X8IIB6</accession>
<dbReference type="CDD" id="cd07989">
    <property type="entry name" value="LPLAT_AGPAT-like"/>
    <property type="match status" value="1"/>
</dbReference>
<keyword evidence="2" id="KW-0808">Transferase</keyword>
<dbReference type="GO" id="GO:0006654">
    <property type="term" value="P:phosphatidic acid biosynthetic process"/>
    <property type="evidence" value="ECO:0007669"/>
    <property type="project" value="TreeGrafter"/>
</dbReference>
<evidence type="ECO:0000313" key="7">
    <source>
        <dbReference type="Proteomes" id="UP000198711"/>
    </source>
</evidence>
<keyword evidence="4" id="KW-0812">Transmembrane</keyword>
<organism evidence="6 7">
    <name type="scientific">Hydrobacter penzbergensis</name>
    <dbReference type="NCBI Taxonomy" id="1235997"/>
    <lineage>
        <taxon>Bacteria</taxon>
        <taxon>Pseudomonadati</taxon>
        <taxon>Bacteroidota</taxon>
        <taxon>Chitinophagia</taxon>
        <taxon>Chitinophagales</taxon>
        <taxon>Chitinophagaceae</taxon>
        <taxon>Hydrobacter</taxon>
    </lineage>
</organism>
<feature type="domain" description="Phospholipid/glycerol acyltransferase" evidence="5">
    <location>
        <begin position="88"/>
        <end position="202"/>
    </location>
</feature>
<dbReference type="SMART" id="SM00563">
    <property type="entry name" value="PlsC"/>
    <property type="match status" value="1"/>
</dbReference>
<dbReference type="EMBL" id="FNNO01000011">
    <property type="protein sequence ID" value="SDX21393.1"/>
    <property type="molecule type" value="Genomic_DNA"/>
</dbReference>
<dbReference type="InterPro" id="IPR002123">
    <property type="entry name" value="Plipid/glycerol_acylTrfase"/>
</dbReference>
<evidence type="ECO:0000256" key="2">
    <source>
        <dbReference type="ARBA" id="ARBA00022679"/>
    </source>
</evidence>
<dbReference type="SUPFAM" id="SSF69593">
    <property type="entry name" value="Glycerol-3-phosphate (1)-acyltransferase"/>
    <property type="match status" value="1"/>
</dbReference>
<evidence type="ECO:0000256" key="3">
    <source>
        <dbReference type="ARBA" id="ARBA00023315"/>
    </source>
</evidence>
<dbReference type="GO" id="GO:0003841">
    <property type="term" value="F:1-acylglycerol-3-phosphate O-acyltransferase activity"/>
    <property type="evidence" value="ECO:0007669"/>
    <property type="project" value="TreeGrafter"/>
</dbReference>
<dbReference type="RefSeq" id="WP_092724417.1">
    <property type="nucleotide sequence ID" value="NZ_FNNO01000011.1"/>
</dbReference>
<evidence type="ECO:0000256" key="4">
    <source>
        <dbReference type="SAM" id="Phobius"/>
    </source>
</evidence>
<keyword evidence="4" id="KW-1133">Transmembrane helix</keyword>
<dbReference type="Proteomes" id="UP000198711">
    <property type="component" value="Unassembled WGS sequence"/>
</dbReference>
<sequence length="255" mass="29566">MSTHSKKNRYPFYIQVFARIWAAWALVLFISTMLIAMVFYLPCFFLQEPLKARWHRRVSRGWMRVFLFLIGCPFKVKGESQFQKGQNYIVVCNHNSLMDVPVSTPFMPQANKTIAKKSFTRVPVFGWIYSFGSVLVDRNNDESRRKSYEAMKQVLQTGLDMVIYPEGTRNKTGNPLKSFYDGAFKLSVDTGKPIIPAILLYTGKVLPADQFFFLLPHHLEMHFLPPVQSANNDAKALKEQVFQQMWQYLESQGNQ</sequence>
<comment type="pathway">
    <text evidence="1">Lipid metabolism.</text>
</comment>
<keyword evidence="4" id="KW-0472">Membrane</keyword>
<feature type="transmembrane region" description="Helical" evidence="4">
    <location>
        <begin position="21"/>
        <end position="41"/>
    </location>
</feature>
<comment type="caution">
    <text evidence="6">The sequence shown here is derived from an EMBL/GenBank/DDBJ whole genome shotgun (WGS) entry which is preliminary data.</text>
</comment>
<evidence type="ECO:0000259" key="5">
    <source>
        <dbReference type="SMART" id="SM00563"/>
    </source>
</evidence>
<evidence type="ECO:0000313" key="6">
    <source>
        <dbReference type="EMBL" id="SDX21393.1"/>
    </source>
</evidence>
<name>A0A8X8IIB6_9BACT</name>
<dbReference type="PANTHER" id="PTHR10434:SF11">
    <property type="entry name" value="1-ACYL-SN-GLYCEROL-3-PHOSPHATE ACYLTRANSFERASE"/>
    <property type="match status" value="1"/>
</dbReference>
<protein>
    <submittedName>
        <fullName evidence="6">1-acyl-sn-glycerol-3-phosphate acyltransferase</fullName>
    </submittedName>
</protein>